<dbReference type="NCBIfam" id="TIGR01668">
    <property type="entry name" value="YqeG_hyp_ppase"/>
    <property type="match status" value="1"/>
</dbReference>
<dbReference type="RefSeq" id="XP_003083180.2">
    <property type="nucleotide sequence ID" value="XM_003083132.2"/>
</dbReference>
<dbReference type="Gene3D" id="3.40.50.1000">
    <property type="entry name" value="HAD superfamily/HAD-like"/>
    <property type="match status" value="1"/>
</dbReference>
<dbReference type="Pfam" id="PF09419">
    <property type="entry name" value="PGP_phosphatase"/>
    <property type="match status" value="1"/>
</dbReference>
<reference evidence="1 2" key="2">
    <citation type="journal article" date="2014" name="BMC Genomics">
        <title>An improved genome of the model marine alga Ostreococcus tauri unfolds by assessing Illumina de novo assemblies.</title>
        <authorList>
            <person name="Blanc-Mathieu R."/>
            <person name="Verhelst B."/>
            <person name="Derelle E."/>
            <person name="Rombauts S."/>
            <person name="Bouget F.Y."/>
            <person name="Carre I."/>
            <person name="Chateau A."/>
            <person name="Eyre-Walker A."/>
            <person name="Grimsley N."/>
            <person name="Moreau H."/>
            <person name="Piegu B."/>
            <person name="Rivals E."/>
            <person name="Schackwitz W."/>
            <person name="Van de Peer Y."/>
            <person name="Piganeau G."/>
        </authorList>
    </citation>
    <scope>NUCLEOTIDE SEQUENCE [LARGE SCALE GENOMIC DNA]</scope>
    <source>
        <strain evidence="2">OTTH 0595 / CCAP 157/2 / RCC745</strain>
    </source>
</reference>
<dbReference type="SUPFAM" id="SSF56784">
    <property type="entry name" value="HAD-like"/>
    <property type="match status" value="1"/>
</dbReference>
<evidence type="ECO:0000313" key="1">
    <source>
        <dbReference type="EMBL" id="CEG01677.1"/>
    </source>
</evidence>
<dbReference type="AlphaFoldDB" id="A0A096PAL3"/>
<comment type="caution">
    <text evidence="1">The sequence shown here is derived from an EMBL/GenBank/DDBJ whole genome shotgun (WGS) entry which is preliminary data.</text>
</comment>
<dbReference type="InterPro" id="IPR010021">
    <property type="entry name" value="PGPP1/Gep4"/>
</dbReference>
<dbReference type="NCBIfam" id="TIGR01662">
    <property type="entry name" value="HAD-SF-IIIA"/>
    <property type="match status" value="1"/>
</dbReference>
<dbReference type="GeneID" id="9837944"/>
<dbReference type="STRING" id="70448.A0A096PAL3"/>
<dbReference type="InterPro" id="IPR027706">
    <property type="entry name" value="PGP_Pase"/>
</dbReference>
<accession>A0A096PAL3</accession>
<dbReference type="OrthoDB" id="198652at2759"/>
<dbReference type="Proteomes" id="UP000009170">
    <property type="component" value="Unassembled WGS sequence"/>
</dbReference>
<proteinExistence type="predicted"/>
<dbReference type="InParanoid" id="A0A096PAL3"/>
<dbReference type="KEGG" id="ota:OT_ostta15g00380"/>
<keyword evidence="1" id="KW-0378">Hydrolase</keyword>
<dbReference type="InterPro" id="IPR036412">
    <property type="entry name" value="HAD-like_sf"/>
</dbReference>
<protein>
    <submittedName>
        <fullName evidence="1">HAD-superfamily hydrolase,subfamily IIIA</fullName>
    </submittedName>
</protein>
<dbReference type="EMBL" id="CAID01000015">
    <property type="protein sequence ID" value="CEG01677.1"/>
    <property type="molecule type" value="Genomic_DNA"/>
</dbReference>
<dbReference type="InterPro" id="IPR006549">
    <property type="entry name" value="HAD-SF_hydro_IIIA"/>
</dbReference>
<dbReference type="FunCoup" id="A0A096PAL3">
    <property type="interactions" value="138"/>
</dbReference>
<gene>
    <name evidence="1" type="ORF">OT_ostta15g00380</name>
</gene>
<dbReference type="GO" id="GO:0008962">
    <property type="term" value="F:phosphatidylglycerophosphatase activity"/>
    <property type="evidence" value="ECO:0007669"/>
    <property type="project" value="InterPro"/>
</dbReference>
<name>A0A096PAL3_OSTTA</name>
<sequence length="300" mass="32924">MSIGRCVAHASTARDRFARPVASFAPTTTTRQRARVSALRAMCSSDRADAPPAHAPSFYSKAMQSVNAAGIKLFIKSTLTDRALAMPQVACRDASEVDWAHLKALGFKGVIFDKDNTLTTPYAMEINDRVRRSLESCKEAFGEKNVAVYSNSAGLYQYDPDGKEADAMERALGVRFVRHATKKPAGDVDDVVENFPGCNSARELIFVGDRYLTDVVFGNRHGMFTIRVEPFTLSGESLSIRAARKIEESVVALWRSLGVAPRPHERLFPGGVSLDAQNRAHWTLIDGEPAAVNLSKVLHR</sequence>
<dbReference type="InterPro" id="IPR023214">
    <property type="entry name" value="HAD_sf"/>
</dbReference>
<evidence type="ECO:0000313" key="2">
    <source>
        <dbReference type="Proteomes" id="UP000009170"/>
    </source>
</evidence>
<organism evidence="1 2">
    <name type="scientific">Ostreococcus tauri</name>
    <name type="common">Marine green alga</name>
    <dbReference type="NCBI Taxonomy" id="70448"/>
    <lineage>
        <taxon>Eukaryota</taxon>
        <taxon>Viridiplantae</taxon>
        <taxon>Chlorophyta</taxon>
        <taxon>Mamiellophyceae</taxon>
        <taxon>Mamiellales</taxon>
        <taxon>Bathycoccaceae</taxon>
        <taxon>Ostreococcus</taxon>
    </lineage>
</organism>
<keyword evidence="2" id="KW-1185">Reference proteome</keyword>
<reference evidence="2" key="1">
    <citation type="journal article" date="2006" name="Proc. Natl. Acad. Sci. U.S.A.">
        <title>Genome analysis of the smallest free-living eukaryote Ostreococcus tauri unveils many unique features.</title>
        <authorList>
            <person name="Derelle E."/>
            <person name="Ferraz C."/>
            <person name="Rombauts S."/>
            <person name="Rouze P."/>
            <person name="Worden A.Z."/>
            <person name="Robbens S."/>
            <person name="Partensky F."/>
            <person name="Degroeve S."/>
            <person name="Echeynie S."/>
            <person name="Cooke R."/>
            <person name="Saeys Y."/>
            <person name="Wuyts J."/>
            <person name="Jabbari K."/>
            <person name="Bowler C."/>
            <person name="Panaud O."/>
            <person name="Piegu B."/>
            <person name="Ball S.G."/>
            <person name="Ral J.-P."/>
            <person name="Bouget F.-Y."/>
            <person name="Piganeau G."/>
            <person name="De Baets B."/>
            <person name="Picard A."/>
            <person name="Delseny M."/>
            <person name="Demaille J."/>
            <person name="Van de Peer Y."/>
            <person name="Moreau H."/>
        </authorList>
    </citation>
    <scope>NUCLEOTIDE SEQUENCE [LARGE SCALE GENOMIC DNA]</scope>
    <source>
        <strain evidence="2">OTTH 0595 / CCAP 157/2 / RCC745</strain>
    </source>
</reference>